<reference evidence="2 3" key="1">
    <citation type="submission" date="2016-04" db="EMBL/GenBank/DDBJ databases">
        <title>A degradative enzymes factory behind the ericoid mycorrhizal symbiosis.</title>
        <authorList>
            <consortium name="DOE Joint Genome Institute"/>
            <person name="Martino E."/>
            <person name="Morin E."/>
            <person name="Grelet G."/>
            <person name="Kuo A."/>
            <person name="Kohler A."/>
            <person name="Daghino S."/>
            <person name="Barry K."/>
            <person name="Choi C."/>
            <person name="Cichocki N."/>
            <person name="Clum A."/>
            <person name="Copeland A."/>
            <person name="Hainaut M."/>
            <person name="Haridas S."/>
            <person name="Labutti K."/>
            <person name="Lindquist E."/>
            <person name="Lipzen A."/>
            <person name="Khouja H.-R."/>
            <person name="Murat C."/>
            <person name="Ohm R."/>
            <person name="Olson A."/>
            <person name="Spatafora J."/>
            <person name="Veneault-Fourrey C."/>
            <person name="Henrissat B."/>
            <person name="Grigoriev I."/>
            <person name="Martin F."/>
            <person name="Perotto S."/>
        </authorList>
    </citation>
    <scope>NUCLEOTIDE SEQUENCE [LARGE SCALE GENOMIC DNA]</scope>
    <source>
        <strain evidence="2 3">E</strain>
    </source>
</reference>
<name>A0A2J6SKD4_9HELO</name>
<dbReference type="InParanoid" id="A0A2J6SKD4"/>
<sequence>MATLLLPETVHIDPTLDLATQESLLTFVKSDGSTMILALSPLSAASKYHLESLLPYGEVGIINSAVFNPPQSKDSKVDRSFMLYKKLPPELRIDIWKKFIRANPRKLFAEPSDFFGILSMSSSDHFMFLKRKYPVPVQLQVNSEIRSDAFNAHGFHELKEKGDTHGLVFNPELDMLVLVPNYAVDISAQSLQDAARASQVLGKIRSIAISLWHYDLHEFIESFKNYTNLELVFIITGDPQRNPWGTAKERRVSEESEIMFEILNTNASSRDF</sequence>
<dbReference type="OrthoDB" id="3550357at2759"/>
<gene>
    <name evidence="2" type="ORF">K444DRAFT_636561</name>
</gene>
<dbReference type="Pfam" id="PF20150">
    <property type="entry name" value="2EXR"/>
    <property type="match status" value="1"/>
</dbReference>
<evidence type="ECO:0000313" key="2">
    <source>
        <dbReference type="EMBL" id="PMD51232.1"/>
    </source>
</evidence>
<organism evidence="2 3">
    <name type="scientific">Hyaloscypha bicolor E</name>
    <dbReference type="NCBI Taxonomy" id="1095630"/>
    <lineage>
        <taxon>Eukaryota</taxon>
        <taxon>Fungi</taxon>
        <taxon>Dikarya</taxon>
        <taxon>Ascomycota</taxon>
        <taxon>Pezizomycotina</taxon>
        <taxon>Leotiomycetes</taxon>
        <taxon>Helotiales</taxon>
        <taxon>Hyaloscyphaceae</taxon>
        <taxon>Hyaloscypha</taxon>
        <taxon>Hyaloscypha bicolor</taxon>
    </lineage>
</organism>
<accession>A0A2J6SKD4</accession>
<dbReference type="EMBL" id="KZ613912">
    <property type="protein sequence ID" value="PMD51232.1"/>
    <property type="molecule type" value="Genomic_DNA"/>
</dbReference>
<keyword evidence="3" id="KW-1185">Reference proteome</keyword>
<feature type="domain" description="2EXR" evidence="1">
    <location>
        <begin position="81"/>
        <end position="176"/>
    </location>
</feature>
<dbReference type="GeneID" id="36592085"/>
<protein>
    <recommendedName>
        <fullName evidence="1">2EXR domain-containing protein</fullName>
    </recommendedName>
</protein>
<dbReference type="AlphaFoldDB" id="A0A2J6SKD4"/>
<dbReference type="Proteomes" id="UP000235371">
    <property type="component" value="Unassembled WGS sequence"/>
</dbReference>
<dbReference type="InterPro" id="IPR045518">
    <property type="entry name" value="2EXR"/>
</dbReference>
<dbReference type="RefSeq" id="XP_024728136.1">
    <property type="nucleotide sequence ID" value="XM_024884008.1"/>
</dbReference>
<evidence type="ECO:0000313" key="3">
    <source>
        <dbReference type="Proteomes" id="UP000235371"/>
    </source>
</evidence>
<proteinExistence type="predicted"/>
<evidence type="ECO:0000259" key="1">
    <source>
        <dbReference type="Pfam" id="PF20150"/>
    </source>
</evidence>